<organism evidence="1 2">
    <name type="scientific">Centaurea solstitialis</name>
    <name type="common">yellow star-thistle</name>
    <dbReference type="NCBI Taxonomy" id="347529"/>
    <lineage>
        <taxon>Eukaryota</taxon>
        <taxon>Viridiplantae</taxon>
        <taxon>Streptophyta</taxon>
        <taxon>Embryophyta</taxon>
        <taxon>Tracheophyta</taxon>
        <taxon>Spermatophyta</taxon>
        <taxon>Magnoliopsida</taxon>
        <taxon>eudicotyledons</taxon>
        <taxon>Gunneridae</taxon>
        <taxon>Pentapetalae</taxon>
        <taxon>asterids</taxon>
        <taxon>campanulids</taxon>
        <taxon>Asterales</taxon>
        <taxon>Asteraceae</taxon>
        <taxon>Carduoideae</taxon>
        <taxon>Cardueae</taxon>
        <taxon>Centaureinae</taxon>
        <taxon>Centaurea</taxon>
    </lineage>
</organism>
<keyword evidence="2" id="KW-1185">Reference proteome</keyword>
<comment type="caution">
    <text evidence="1">The sequence shown here is derived from an EMBL/GenBank/DDBJ whole genome shotgun (WGS) entry which is preliminary data.</text>
</comment>
<gene>
    <name evidence="1" type="ORF">OSB04_005773</name>
</gene>
<protein>
    <submittedName>
        <fullName evidence="1">Uncharacterized protein</fullName>
    </submittedName>
</protein>
<evidence type="ECO:0000313" key="1">
    <source>
        <dbReference type="EMBL" id="KAJ9560613.1"/>
    </source>
</evidence>
<reference evidence="1" key="1">
    <citation type="submission" date="2023-03" db="EMBL/GenBank/DDBJ databases">
        <title>Chromosome-scale reference genome and RAD-based genetic map of yellow starthistle (Centaurea solstitialis) reveal putative structural variation and QTLs associated with invader traits.</title>
        <authorList>
            <person name="Reatini B."/>
            <person name="Cang F.A."/>
            <person name="Jiang Q."/>
            <person name="Mckibben M.T.W."/>
            <person name="Barker M.S."/>
            <person name="Rieseberg L.H."/>
            <person name="Dlugosch K.M."/>
        </authorList>
    </citation>
    <scope>NUCLEOTIDE SEQUENCE</scope>
    <source>
        <strain evidence="1">CAN-66</strain>
        <tissue evidence="1">Leaf</tissue>
    </source>
</reference>
<name>A0AA38TPA7_9ASTR</name>
<dbReference type="EMBL" id="JARYMX010000002">
    <property type="protein sequence ID" value="KAJ9560613.1"/>
    <property type="molecule type" value="Genomic_DNA"/>
</dbReference>
<accession>A0AA38TPA7</accession>
<evidence type="ECO:0000313" key="2">
    <source>
        <dbReference type="Proteomes" id="UP001172457"/>
    </source>
</evidence>
<proteinExistence type="predicted"/>
<dbReference type="AlphaFoldDB" id="A0AA38TPA7"/>
<sequence length="111" mass="12644">MAVKNIDVLNTIGVSGGVVSQMVKHDGVVRMKILVKRQQLEQVLEQVMKKTEADKEIVNLRRLSKSSASKSLEQRLNDLKRMQIQRGNKTKRDCRGFWKPALRSIPEAKVC</sequence>
<dbReference type="Proteomes" id="UP001172457">
    <property type="component" value="Chromosome 2"/>
</dbReference>